<dbReference type="EMBL" id="CP041186">
    <property type="protein sequence ID" value="QDG51739.1"/>
    <property type="molecule type" value="Genomic_DNA"/>
</dbReference>
<dbReference type="OrthoDB" id="5526818at2"/>
<evidence type="ECO:0000313" key="4">
    <source>
        <dbReference type="Proteomes" id="UP000315995"/>
    </source>
</evidence>
<evidence type="ECO:0000256" key="1">
    <source>
        <dbReference type="SAM" id="MobiDB-lite"/>
    </source>
</evidence>
<keyword evidence="2" id="KW-0732">Signal</keyword>
<feature type="region of interest" description="Disordered" evidence="1">
    <location>
        <begin position="24"/>
        <end position="46"/>
    </location>
</feature>
<proteinExistence type="predicted"/>
<evidence type="ECO:0000313" key="3">
    <source>
        <dbReference type="EMBL" id="QDG51739.1"/>
    </source>
</evidence>
<sequence>MPYRPLTLLLIIATLTLAPGAAFAQDDAPSDEPRGPMGAAEGPDAQSSTAAGAWRASFGADATLTYFRRGDDAAVIVVAAGEHSEVELTADTLEGALRDSDAFHFVMNDDALADNSAVDDAKIVAKAKHLPVGQVAVVRVYAGAAGKPPTAVVTVYDKATGEAATALSVTRGAEPKPSDRPPADSAPAQTEETEKTDNASQQTEQGKQDAERAGADAAAGAVETAERAADPARRAYLARYVWFDEAGNEAPLSQWKRVYRGDQKESLEGEAFYREIGRPDLAEAYDTHSTIKWTTVAGLATLGAGSAAALLLTGEPGDETRLVTAGVVGGGLFVSSVFVGMLYNPHPIELDEAKQLAGEHNQEIRDELGLPEAAANEHASAWEWSVGVSPRGMSVRVGF</sequence>
<organism evidence="3 4">
    <name type="scientific">Persicimonas caeni</name>
    <dbReference type="NCBI Taxonomy" id="2292766"/>
    <lineage>
        <taxon>Bacteria</taxon>
        <taxon>Deltaproteobacteria</taxon>
        <taxon>Bradymonadales</taxon>
        <taxon>Bradymonadaceae</taxon>
        <taxon>Persicimonas</taxon>
    </lineage>
</organism>
<keyword evidence="4" id="KW-1185">Reference proteome</keyword>
<dbReference type="AlphaFoldDB" id="A0A4Y6PUF0"/>
<gene>
    <name evidence="3" type="ORF">FIV42_13570</name>
</gene>
<protein>
    <submittedName>
        <fullName evidence="3">Uncharacterized protein</fullName>
    </submittedName>
</protein>
<dbReference type="Proteomes" id="UP000315995">
    <property type="component" value="Chromosome"/>
</dbReference>
<evidence type="ECO:0000256" key="2">
    <source>
        <dbReference type="SAM" id="SignalP"/>
    </source>
</evidence>
<feature type="region of interest" description="Disordered" evidence="1">
    <location>
        <begin position="166"/>
        <end position="225"/>
    </location>
</feature>
<dbReference type="RefSeq" id="WP_141198219.1">
    <property type="nucleotide sequence ID" value="NZ_CP041186.1"/>
</dbReference>
<feature type="signal peptide" evidence="2">
    <location>
        <begin position="1"/>
        <end position="24"/>
    </location>
</feature>
<feature type="chain" id="PRO_5030106461" evidence="2">
    <location>
        <begin position="25"/>
        <end position="399"/>
    </location>
</feature>
<reference evidence="3 4" key="1">
    <citation type="submission" date="2019-06" db="EMBL/GenBank/DDBJ databases">
        <title>Persicimonas caeni gen. nov., sp. nov., a predatory bacterium isolated from solar saltern.</title>
        <authorList>
            <person name="Wang S."/>
        </authorList>
    </citation>
    <scope>NUCLEOTIDE SEQUENCE [LARGE SCALE GENOMIC DNA]</scope>
    <source>
        <strain evidence="3 4">YN101</strain>
    </source>
</reference>
<name>A0A4Y6PUF0_PERCE</name>
<accession>A0A5B8Y599</accession>
<accession>A0A4Y6PUF0</accession>
<feature type="compositionally biased region" description="Basic and acidic residues" evidence="1">
    <location>
        <begin position="173"/>
        <end position="182"/>
    </location>
</feature>